<evidence type="ECO:0000313" key="9">
    <source>
        <dbReference type="EMBL" id="CDB45351.1"/>
    </source>
</evidence>
<feature type="transmembrane region" description="Helical" evidence="7">
    <location>
        <begin position="277"/>
        <end position="298"/>
    </location>
</feature>
<dbReference type="Pfam" id="PF19300">
    <property type="entry name" value="BPD_transp_1_N"/>
    <property type="match status" value="1"/>
</dbReference>
<evidence type="ECO:0000259" key="8">
    <source>
        <dbReference type="PROSITE" id="PS50928"/>
    </source>
</evidence>
<gene>
    <name evidence="9" type="ORF">BN533_00479</name>
</gene>
<comment type="similarity">
    <text evidence="7">Belongs to the binding-protein-dependent transport system permease family.</text>
</comment>
<keyword evidence="3" id="KW-1003">Cell membrane</keyword>
<feature type="transmembrane region" description="Helical" evidence="7">
    <location>
        <begin position="161"/>
        <end position="184"/>
    </location>
</feature>
<organism evidence="9">
    <name type="scientific">Phascolarctobacterium faecium</name>
    <dbReference type="NCBI Taxonomy" id="33025"/>
    <lineage>
        <taxon>Bacteria</taxon>
        <taxon>Bacillati</taxon>
        <taxon>Bacillota</taxon>
        <taxon>Negativicutes</taxon>
        <taxon>Acidaminococcales</taxon>
        <taxon>Acidaminococcaceae</taxon>
        <taxon>Phascolarctobacterium</taxon>
    </lineage>
</organism>
<dbReference type="InterPro" id="IPR000515">
    <property type="entry name" value="MetI-like"/>
</dbReference>
<sequence length="314" mass="34437">MNVYIKHRFLLLLPVLLGITFFTFVLMQLPADDTVDMMYKASGAVSETVKAAARAELGLDRPLLVRYLDWLLAVCSGDMGRSYISGTPVTALFVAKLQPTLYLTALALLLTACISVPLGIAAALRHNRYCDHLIRCCAFLGNSLPGFFIALLLLYCFALKLNFFTVLGGSGFGGLLLPALALAIPMSAKYIRHIRSNILEEINRDYVAGALVRGIPKATVFRRFILRSLGSTLITLFSLSVGSLLGGTAIIEMIFMIDGIGKMAMDAILMRDYPVVQAYVVWTAFIFTCVNLVTDLLLHQLEPQARQFTKGGGW</sequence>
<feature type="transmembrane region" description="Helical" evidence="7">
    <location>
        <begin position="232"/>
        <end position="257"/>
    </location>
</feature>
<comment type="caution">
    <text evidence="9">The sequence shown here is derived from an EMBL/GenBank/DDBJ whole genome shotgun (WGS) entry which is preliminary data.</text>
</comment>
<keyword evidence="5 7" id="KW-1133">Transmembrane helix</keyword>
<evidence type="ECO:0000256" key="1">
    <source>
        <dbReference type="ARBA" id="ARBA00004651"/>
    </source>
</evidence>
<dbReference type="InterPro" id="IPR045621">
    <property type="entry name" value="BPD_transp_1_N"/>
</dbReference>
<dbReference type="Gene3D" id="1.10.3720.10">
    <property type="entry name" value="MetI-like"/>
    <property type="match status" value="1"/>
</dbReference>
<comment type="subcellular location">
    <subcellularLocation>
        <location evidence="1 7">Cell membrane</location>
        <topology evidence="1 7">Multi-pass membrane protein</topology>
    </subcellularLocation>
</comment>
<dbReference type="eggNOG" id="COG0601">
    <property type="taxonomic scope" value="Bacteria"/>
</dbReference>
<evidence type="ECO:0000256" key="5">
    <source>
        <dbReference type="ARBA" id="ARBA00022989"/>
    </source>
</evidence>
<dbReference type="PROSITE" id="PS50928">
    <property type="entry name" value="ABC_TM1"/>
    <property type="match status" value="1"/>
</dbReference>
<feature type="transmembrane region" description="Helical" evidence="7">
    <location>
        <begin position="101"/>
        <end position="124"/>
    </location>
</feature>
<keyword evidence="2 7" id="KW-0813">Transport</keyword>
<dbReference type="PANTHER" id="PTHR43163:SF6">
    <property type="entry name" value="DIPEPTIDE TRANSPORT SYSTEM PERMEASE PROTEIN DPPB-RELATED"/>
    <property type="match status" value="1"/>
</dbReference>
<dbReference type="EMBL" id="CBDS010000030">
    <property type="protein sequence ID" value="CDB45351.1"/>
    <property type="molecule type" value="Genomic_DNA"/>
</dbReference>
<evidence type="ECO:0000256" key="2">
    <source>
        <dbReference type="ARBA" id="ARBA00022448"/>
    </source>
</evidence>
<evidence type="ECO:0000256" key="4">
    <source>
        <dbReference type="ARBA" id="ARBA00022692"/>
    </source>
</evidence>
<dbReference type="RefSeq" id="WP_021717382.1">
    <property type="nucleotide sequence ID" value="NZ_CAUERG010000012.1"/>
</dbReference>
<dbReference type="AlphaFoldDB" id="R6IJ29"/>
<name>R6IJ29_9FIRM</name>
<accession>R6IJ29</accession>
<dbReference type="PANTHER" id="PTHR43163">
    <property type="entry name" value="DIPEPTIDE TRANSPORT SYSTEM PERMEASE PROTEIN DPPB-RELATED"/>
    <property type="match status" value="1"/>
</dbReference>
<dbReference type="GO" id="GO:0055085">
    <property type="term" value="P:transmembrane transport"/>
    <property type="evidence" value="ECO:0007669"/>
    <property type="project" value="InterPro"/>
</dbReference>
<reference evidence="9" key="1">
    <citation type="submission" date="2012-11" db="EMBL/GenBank/DDBJ databases">
        <title>Dependencies among metagenomic species, viruses, plasmids and units of genetic variation.</title>
        <authorList>
            <person name="Nielsen H.B."/>
            <person name="Almeida M."/>
            <person name="Juncker A.S."/>
            <person name="Rasmussen S."/>
            <person name="Li J."/>
            <person name="Sunagawa S."/>
            <person name="Plichta D."/>
            <person name="Gautier L."/>
            <person name="Le Chatelier E."/>
            <person name="Peletier E."/>
            <person name="Bonde I."/>
            <person name="Nielsen T."/>
            <person name="Manichanh C."/>
            <person name="Arumugam M."/>
            <person name="Batto J."/>
            <person name="Santos M.B.Q.D."/>
            <person name="Blom N."/>
            <person name="Borruel N."/>
            <person name="Burgdorf K.S."/>
            <person name="Boumezbeur F."/>
            <person name="Casellas F."/>
            <person name="Dore J."/>
            <person name="Guarner F."/>
            <person name="Hansen T."/>
            <person name="Hildebrand F."/>
            <person name="Kaas R.S."/>
            <person name="Kennedy S."/>
            <person name="Kristiansen K."/>
            <person name="Kultima J.R."/>
            <person name="Leonard P."/>
            <person name="Levenez F."/>
            <person name="Lund O."/>
            <person name="Moumen B."/>
            <person name="Le Paslier D."/>
            <person name="Pons N."/>
            <person name="Pedersen O."/>
            <person name="Prifti E."/>
            <person name="Qin J."/>
            <person name="Raes J."/>
            <person name="Tap J."/>
            <person name="Tims S."/>
            <person name="Ussery D.W."/>
            <person name="Yamada T."/>
            <person name="MetaHit consortium"/>
            <person name="Renault P."/>
            <person name="Sicheritz-Ponten T."/>
            <person name="Bork P."/>
            <person name="Wang J."/>
            <person name="Brunak S."/>
            <person name="Ehrlich S.D."/>
        </authorList>
    </citation>
    <scope>NUCLEOTIDE SEQUENCE [LARGE SCALE GENOMIC DNA]</scope>
</reference>
<dbReference type="STRING" id="1262914.BN533_00479"/>
<dbReference type="CDD" id="cd06261">
    <property type="entry name" value="TM_PBP2"/>
    <property type="match status" value="1"/>
</dbReference>
<dbReference type="InterPro" id="IPR035906">
    <property type="entry name" value="MetI-like_sf"/>
</dbReference>
<dbReference type="GO" id="GO:0005886">
    <property type="term" value="C:plasma membrane"/>
    <property type="evidence" value="ECO:0007669"/>
    <property type="project" value="UniProtKB-SubCell"/>
</dbReference>
<feature type="transmembrane region" description="Helical" evidence="7">
    <location>
        <begin position="136"/>
        <end position="155"/>
    </location>
</feature>
<evidence type="ECO:0000256" key="3">
    <source>
        <dbReference type="ARBA" id="ARBA00022475"/>
    </source>
</evidence>
<dbReference type="HOGENOM" id="CLU_036879_0_2_9"/>
<evidence type="ECO:0000256" key="6">
    <source>
        <dbReference type="ARBA" id="ARBA00023136"/>
    </source>
</evidence>
<feature type="transmembrane region" description="Helical" evidence="7">
    <location>
        <begin position="9"/>
        <end position="29"/>
    </location>
</feature>
<dbReference type="SUPFAM" id="SSF161098">
    <property type="entry name" value="MetI-like"/>
    <property type="match status" value="1"/>
</dbReference>
<dbReference type="Pfam" id="PF00528">
    <property type="entry name" value="BPD_transp_1"/>
    <property type="match status" value="1"/>
</dbReference>
<protein>
    <submittedName>
        <fullName evidence="9">Oligopeptide ABC transport system permease OppB3</fullName>
    </submittedName>
</protein>
<proteinExistence type="inferred from homology"/>
<keyword evidence="6 7" id="KW-0472">Membrane</keyword>
<evidence type="ECO:0000256" key="7">
    <source>
        <dbReference type="RuleBase" id="RU363032"/>
    </source>
</evidence>
<keyword evidence="4 7" id="KW-0812">Transmembrane</keyword>
<feature type="domain" description="ABC transmembrane type-1" evidence="8">
    <location>
        <begin position="97"/>
        <end position="298"/>
    </location>
</feature>